<evidence type="ECO:0000256" key="1">
    <source>
        <dbReference type="ARBA" id="ARBA00024484"/>
    </source>
</evidence>
<dbReference type="GO" id="GO:0004467">
    <property type="term" value="F:long-chain fatty acid-CoA ligase activity"/>
    <property type="evidence" value="ECO:0007669"/>
    <property type="project" value="UniProtKB-EC"/>
</dbReference>
<comment type="caution">
    <text evidence="3">The sequence shown here is derived from an EMBL/GenBank/DDBJ whole genome shotgun (WGS) entry which is preliminary data.</text>
</comment>
<dbReference type="InterPro" id="IPR000873">
    <property type="entry name" value="AMP-dep_synth/lig_dom"/>
</dbReference>
<accession>A0A9D1L8T8</accession>
<dbReference type="Pfam" id="PF00501">
    <property type="entry name" value="AMP-binding"/>
    <property type="match status" value="1"/>
</dbReference>
<sequence>MKNIPLYHVEPIRDLKEMLEKSAKTFGEKAAFLKKDIPGGPYVPVSFNQYKEDVDALGTALIKKGCKGERIAIIGENRYEWSVSYLAVVNGTGIAVPLDKELPVNEIVISLNRAEVTTIIFSPKLTEKILACKAQVPTLKHLITMEQPDPQRAEAEEAPYYSIYDLLREGRELLAEGDTAFTDAVIDRDAMQILLFTSGTTDVSKAVMLSHKNICENLMAMSSMVYIDDKDIFLSILPIHHTYECTCGFLCPVYRGSTVAYCEGLRHITKNMAEGKITMMLVVPLVLESMHRRVWDTIRKQGLAKKVKFALRLNSVLRKIGMDRSKKLFAKVHESFGGHMRLFISGAAAVDPQVSKDFRNFGILTIQGYGLTECAPIAALNRNCDFKDDAAGMPMPGTELEIDAPDAAGIGEITIKGPNVMLGYYHDETATKQAIDARGFFHTGDLGYMDKDKFVHITGRKKNVIVTKNGKNIFPEEIEYLLLKSPYIAEVVVYGEAAEDGETIVKANVFPDYEKIKEDAAAGLLETDTPEAVIRAEIKTVNKQLVSYKAVKDFLLRDTEFIKTSTQKIKRYIEDNQAAH</sequence>
<dbReference type="PANTHER" id="PTHR43272:SF52">
    <property type="entry name" value="AMP-DEPENDENT SYNTHETASE_LIGASE DOMAIN-CONTAINING PROTEIN"/>
    <property type="match status" value="1"/>
</dbReference>
<gene>
    <name evidence="3" type="ORF">IAD50_02985</name>
</gene>
<evidence type="ECO:0000259" key="2">
    <source>
        <dbReference type="Pfam" id="PF00501"/>
    </source>
</evidence>
<comment type="catalytic activity">
    <reaction evidence="1">
        <text>a long-chain fatty acid + ATP + CoA = a long-chain fatty acyl-CoA + AMP + diphosphate</text>
        <dbReference type="Rhea" id="RHEA:15421"/>
        <dbReference type="ChEBI" id="CHEBI:30616"/>
        <dbReference type="ChEBI" id="CHEBI:33019"/>
        <dbReference type="ChEBI" id="CHEBI:57287"/>
        <dbReference type="ChEBI" id="CHEBI:57560"/>
        <dbReference type="ChEBI" id="CHEBI:83139"/>
        <dbReference type="ChEBI" id="CHEBI:456215"/>
        <dbReference type="EC" id="6.2.1.3"/>
    </reaction>
    <physiologicalReaction direction="left-to-right" evidence="1">
        <dbReference type="Rhea" id="RHEA:15422"/>
    </physiologicalReaction>
</comment>
<protein>
    <submittedName>
        <fullName evidence="3">AMP-binding protein</fullName>
    </submittedName>
</protein>
<name>A0A9D1L8T8_9CLOT</name>
<dbReference type="SUPFAM" id="SSF56801">
    <property type="entry name" value="Acetyl-CoA synthetase-like"/>
    <property type="match status" value="1"/>
</dbReference>
<reference evidence="3" key="2">
    <citation type="journal article" date="2021" name="PeerJ">
        <title>Extensive microbial diversity within the chicken gut microbiome revealed by metagenomics and culture.</title>
        <authorList>
            <person name="Gilroy R."/>
            <person name="Ravi A."/>
            <person name="Getino M."/>
            <person name="Pursley I."/>
            <person name="Horton D.L."/>
            <person name="Alikhan N.F."/>
            <person name="Baker D."/>
            <person name="Gharbi K."/>
            <person name="Hall N."/>
            <person name="Watson M."/>
            <person name="Adriaenssens E.M."/>
            <person name="Foster-Nyarko E."/>
            <person name="Jarju S."/>
            <person name="Secka A."/>
            <person name="Antonio M."/>
            <person name="Oren A."/>
            <person name="Chaudhuri R.R."/>
            <person name="La Ragione R."/>
            <person name="Hildebrand F."/>
            <person name="Pallen M.J."/>
        </authorList>
    </citation>
    <scope>NUCLEOTIDE SEQUENCE</scope>
    <source>
        <strain evidence="3">CHK195-4489</strain>
    </source>
</reference>
<dbReference type="InterPro" id="IPR045851">
    <property type="entry name" value="AMP-bd_C_sf"/>
</dbReference>
<dbReference type="Gene3D" id="3.40.50.12780">
    <property type="entry name" value="N-terminal domain of ligase-like"/>
    <property type="match status" value="1"/>
</dbReference>
<feature type="domain" description="AMP-dependent synthetase/ligase" evidence="2">
    <location>
        <begin position="19"/>
        <end position="425"/>
    </location>
</feature>
<evidence type="ECO:0000313" key="4">
    <source>
        <dbReference type="Proteomes" id="UP000824089"/>
    </source>
</evidence>
<organism evidence="3 4">
    <name type="scientific">Candidatus Egerieisoma faecipullorum</name>
    <dbReference type="NCBI Taxonomy" id="2840963"/>
    <lineage>
        <taxon>Bacteria</taxon>
        <taxon>Bacillati</taxon>
        <taxon>Bacillota</taxon>
        <taxon>Clostridia</taxon>
        <taxon>Eubacteriales</taxon>
        <taxon>Clostridiaceae</taxon>
        <taxon>Clostridiaceae incertae sedis</taxon>
        <taxon>Candidatus Egerieisoma</taxon>
    </lineage>
</organism>
<evidence type="ECO:0000313" key="3">
    <source>
        <dbReference type="EMBL" id="HIU29244.1"/>
    </source>
</evidence>
<proteinExistence type="predicted"/>
<dbReference type="AlphaFoldDB" id="A0A9D1L8T8"/>
<dbReference type="PANTHER" id="PTHR43272">
    <property type="entry name" value="LONG-CHAIN-FATTY-ACID--COA LIGASE"/>
    <property type="match status" value="1"/>
</dbReference>
<dbReference type="GO" id="GO:0016020">
    <property type="term" value="C:membrane"/>
    <property type="evidence" value="ECO:0007669"/>
    <property type="project" value="TreeGrafter"/>
</dbReference>
<dbReference type="InterPro" id="IPR042099">
    <property type="entry name" value="ANL_N_sf"/>
</dbReference>
<dbReference type="Proteomes" id="UP000824089">
    <property type="component" value="Unassembled WGS sequence"/>
</dbReference>
<dbReference type="Gene3D" id="3.30.300.30">
    <property type="match status" value="1"/>
</dbReference>
<dbReference type="EMBL" id="DVMM01000061">
    <property type="protein sequence ID" value="HIU29244.1"/>
    <property type="molecule type" value="Genomic_DNA"/>
</dbReference>
<reference evidence="3" key="1">
    <citation type="submission" date="2020-10" db="EMBL/GenBank/DDBJ databases">
        <authorList>
            <person name="Gilroy R."/>
        </authorList>
    </citation>
    <scope>NUCLEOTIDE SEQUENCE</scope>
    <source>
        <strain evidence="3">CHK195-4489</strain>
    </source>
</reference>